<dbReference type="Proteomes" id="UP001623290">
    <property type="component" value="Chromosome"/>
</dbReference>
<dbReference type="EMBL" id="CP135443">
    <property type="protein sequence ID" value="WRY33268.1"/>
    <property type="molecule type" value="Genomic_DNA"/>
</dbReference>
<organism evidence="1 2">
    <name type="scientific">Thioclava litoralis</name>
    <dbReference type="NCBI Taxonomy" id="3076557"/>
    <lineage>
        <taxon>Bacteria</taxon>
        <taxon>Pseudomonadati</taxon>
        <taxon>Pseudomonadota</taxon>
        <taxon>Alphaproteobacteria</taxon>
        <taxon>Rhodobacterales</taxon>
        <taxon>Paracoccaceae</taxon>
        <taxon>Thioclava</taxon>
    </lineage>
</organism>
<dbReference type="RefSeq" id="WP_406720605.1">
    <property type="nucleotide sequence ID" value="NZ_CP135443.1"/>
</dbReference>
<keyword evidence="2" id="KW-1185">Reference proteome</keyword>
<evidence type="ECO:0000313" key="1">
    <source>
        <dbReference type="EMBL" id="WRY33268.1"/>
    </source>
</evidence>
<reference evidence="1 2" key="1">
    <citation type="submission" date="2023-09" db="EMBL/GenBank/DDBJ databases">
        <title>Thioclava shenzhenensis sp. nov., a multidrug resistant bacteria-antagonizing species isolated from coastal seawater.</title>
        <authorList>
            <person name="Long M."/>
        </authorList>
    </citation>
    <scope>NUCLEOTIDE SEQUENCE [LARGE SCALE GENOMIC DNA]</scope>
    <source>
        <strain evidence="1 2">FTW29</strain>
    </source>
</reference>
<proteinExistence type="predicted"/>
<sequence>MLPLHRADPRGYVRTAFDSALIEPETCRFLILEWALKLPQDVRPAEAARVLLAEFHAQSTHPMYQLLGKVLADPVPAAQNTPQGRAGLHQDQ</sequence>
<accession>A0ABZ1DXP2</accession>
<name>A0ABZ1DXP2_9RHOB</name>
<gene>
    <name evidence="1" type="ORF">RPE78_11320</name>
</gene>
<evidence type="ECO:0000313" key="2">
    <source>
        <dbReference type="Proteomes" id="UP001623290"/>
    </source>
</evidence>
<protein>
    <submittedName>
        <fullName evidence="1">Uncharacterized protein</fullName>
    </submittedName>
</protein>